<dbReference type="PANTHER" id="PTHR11802">
    <property type="entry name" value="SERINE PROTEASE FAMILY S10 SERINE CARBOXYPEPTIDASE"/>
    <property type="match status" value="1"/>
</dbReference>
<evidence type="ECO:0000256" key="1">
    <source>
        <dbReference type="ARBA" id="ARBA00009431"/>
    </source>
</evidence>
<evidence type="ECO:0000256" key="5">
    <source>
        <dbReference type="ARBA" id="ARBA00022801"/>
    </source>
</evidence>
<evidence type="ECO:0000256" key="7">
    <source>
        <dbReference type="ARBA" id="ARBA00023180"/>
    </source>
</evidence>
<dbReference type="GO" id="GO:0006508">
    <property type="term" value="P:proteolysis"/>
    <property type="evidence" value="ECO:0007669"/>
    <property type="project" value="UniProtKB-KW"/>
</dbReference>
<dbReference type="InterPro" id="IPR001563">
    <property type="entry name" value="Peptidase_S10"/>
</dbReference>
<dbReference type="PANTHER" id="PTHR11802:SF31">
    <property type="entry name" value="SERINE CARBOXYPEPTIDASE-LIKE 34"/>
    <property type="match status" value="1"/>
</dbReference>
<dbReference type="InterPro" id="IPR033124">
    <property type="entry name" value="Ser_caboxypep_his_AS"/>
</dbReference>
<evidence type="ECO:0000256" key="2">
    <source>
        <dbReference type="ARBA" id="ARBA00022645"/>
    </source>
</evidence>
<keyword evidence="6" id="KW-1015">Disulfide bond</keyword>
<keyword evidence="7" id="KW-0325">Glycoprotein</keyword>
<dbReference type="FunFam" id="3.40.50.12670:FF:000002">
    <property type="entry name" value="Carboxypeptidase"/>
    <property type="match status" value="1"/>
</dbReference>
<dbReference type="EMBL" id="JBEAFC010000003">
    <property type="protein sequence ID" value="KAL1565412.1"/>
    <property type="molecule type" value="Genomic_DNA"/>
</dbReference>
<name>A0ABD1IAN8_SALDI</name>
<dbReference type="GO" id="GO:0004180">
    <property type="term" value="F:carboxypeptidase activity"/>
    <property type="evidence" value="ECO:0007669"/>
    <property type="project" value="UniProtKB-KW"/>
</dbReference>
<evidence type="ECO:0000256" key="6">
    <source>
        <dbReference type="ARBA" id="ARBA00023157"/>
    </source>
</evidence>
<gene>
    <name evidence="9" type="primary">SCPL34</name>
    <name evidence="9" type="ORF">AAHA92_07633</name>
</gene>
<accession>A0ABD1IAN8</accession>
<dbReference type="Gene3D" id="6.10.250.940">
    <property type="match status" value="1"/>
</dbReference>
<feature type="chain" id="PRO_5044873512" evidence="8">
    <location>
        <begin position="24"/>
        <end position="475"/>
    </location>
</feature>
<dbReference type="FunFam" id="3.40.50.11320:FF:000001">
    <property type="entry name" value="Carboxypeptidase"/>
    <property type="match status" value="1"/>
</dbReference>
<dbReference type="InterPro" id="IPR029058">
    <property type="entry name" value="AB_hydrolase_fold"/>
</dbReference>
<dbReference type="Gene3D" id="3.40.50.11320">
    <property type="match status" value="1"/>
</dbReference>
<keyword evidence="5" id="KW-0378">Hydrolase</keyword>
<dbReference type="SUPFAM" id="SSF53474">
    <property type="entry name" value="alpha/beta-Hydrolases"/>
    <property type="match status" value="1"/>
</dbReference>
<keyword evidence="3" id="KW-0645">Protease</keyword>
<dbReference type="PRINTS" id="PR00724">
    <property type="entry name" value="CRBOXYPTASEC"/>
</dbReference>
<dbReference type="FunFam" id="3.40.50.1820:FF:000013">
    <property type="entry name" value="Carboxypeptidase"/>
    <property type="match status" value="1"/>
</dbReference>
<dbReference type="AlphaFoldDB" id="A0ABD1IAN8"/>
<organism evidence="9 10">
    <name type="scientific">Salvia divinorum</name>
    <name type="common">Maria pastora</name>
    <name type="synonym">Diviner's sage</name>
    <dbReference type="NCBI Taxonomy" id="28513"/>
    <lineage>
        <taxon>Eukaryota</taxon>
        <taxon>Viridiplantae</taxon>
        <taxon>Streptophyta</taxon>
        <taxon>Embryophyta</taxon>
        <taxon>Tracheophyta</taxon>
        <taxon>Spermatophyta</taxon>
        <taxon>Magnoliopsida</taxon>
        <taxon>eudicotyledons</taxon>
        <taxon>Gunneridae</taxon>
        <taxon>Pentapetalae</taxon>
        <taxon>asterids</taxon>
        <taxon>lamiids</taxon>
        <taxon>Lamiales</taxon>
        <taxon>Lamiaceae</taxon>
        <taxon>Nepetoideae</taxon>
        <taxon>Mentheae</taxon>
        <taxon>Salviinae</taxon>
        <taxon>Salvia</taxon>
        <taxon>Salvia subgen. Calosphace</taxon>
    </lineage>
</organism>
<comment type="caution">
    <text evidence="9">The sequence shown here is derived from an EMBL/GenBank/DDBJ whole genome shotgun (WGS) entry which is preliminary data.</text>
</comment>
<evidence type="ECO:0000256" key="8">
    <source>
        <dbReference type="SAM" id="SignalP"/>
    </source>
</evidence>
<reference evidence="9 10" key="1">
    <citation type="submission" date="2024-06" db="EMBL/GenBank/DDBJ databases">
        <title>A chromosome level genome sequence of Diviner's sage (Salvia divinorum).</title>
        <authorList>
            <person name="Ford S.A."/>
            <person name="Ro D.-K."/>
            <person name="Ness R.W."/>
            <person name="Phillips M.A."/>
        </authorList>
    </citation>
    <scope>NUCLEOTIDE SEQUENCE [LARGE SCALE GENOMIC DNA]</scope>
    <source>
        <strain evidence="9">SAF-2024a</strain>
        <tissue evidence="9">Leaf</tissue>
    </source>
</reference>
<proteinExistence type="inferred from homology"/>
<dbReference type="Gene3D" id="3.40.50.1820">
    <property type="entry name" value="alpha/beta hydrolase"/>
    <property type="match status" value="1"/>
</dbReference>
<evidence type="ECO:0000313" key="10">
    <source>
        <dbReference type="Proteomes" id="UP001567538"/>
    </source>
</evidence>
<protein>
    <submittedName>
        <fullName evidence="9">Serine carboxypeptidase-like 34, variant 2</fullName>
    </submittedName>
</protein>
<dbReference type="Proteomes" id="UP001567538">
    <property type="component" value="Unassembled WGS sequence"/>
</dbReference>
<keyword evidence="2" id="KW-0121">Carboxypeptidase</keyword>
<evidence type="ECO:0000256" key="3">
    <source>
        <dbReference type="ARBA" id="ARBA00022670"/>
    </source>
</evidence>
<evidence type="ECO:0000256" key="4">
    <source>
        <dbReference type="ARBA" id="ARBA00022729"/>
    </source>
</evidence>
<comment type="similarity">
    <text evidence="1">Belongs to the peptidase S10 family.</text>
</comment>
<keyword evidence="10" id="KW-1185">Reference proteome</keyword>
<dbReference type="PROSITE" id="PS00560">
    <property type="entry name" value="CARBOXYPEPT_SER_HIS"/>
    <property type="match status" value="1"/>
</dbReference>
<dbReference type="Pfam" id="PF00450">
    <property type="entry name" value="Peptidase_S10"/>
    <property type="match status" value="1"/>
</dbReference>
<keyword evidence="4 8" id="KW-0732">Signal</keyword>
<evidence type="ECO:0000313" key="9">
    <source>
        <dbReference type="EMBL" id="KAL1565412.1"/>
    </source>
</evidence>
<feature type="signal peptide" evidence="8">
    <location>
        <begin position="1"/>
        <end position="23"/>
    </location>
</feature>
<sequence length="475" mass="53242">MDKATAHHAVVLLIAVVAAGAAAAEGGMTAEQEADRVAALPGQPAVSFEQYAGYVTVNESHGRALFYWFFEATENPQNKPLLLFLSGGPGCSSIGYGQSQELGPFFPQKGKPELKLNDYAWNTAANLLFLESPVGVGFSYTNTSSDLKDHIGDTITALDSHNFLLGWFQRFPQFKSHEFYIAGDSYAGHYVPQLAELIIESNKKTSDDHINLKGIMIGNPAIDSETDQSGMIDYAWHHAVISDGLYEEITKNCNFKLQNVSENCNSSFQKYVEVYNIIDMYSLYTPKCVDSNYTTMSESYSHLKGVSPKYTSLDKGRALAWYDPCAWIYTNKYFNRADVQQALHANVTNIPYSWLHCSGSLQYKSDDIAFSILPTLRRIIASNLRVWIYSGDTDGVVPVTSTRYALRKLKLDIVEDWTPWYTDNKQVGGWRVEYEGLTFVTVRGAGHLVPTFKPREALQIFNYFLKNEKLPSIPF</sequence>